<name>A0A941F7C2_9BACT</name>
<evidence type="ECO:0000256" key="1">
    <source>
        <dbReference type="PROSITE-ProRule" id="PRU00339"/>
    </source>
</evidence>
<dbReference type="AlphaFoldDB" id="A0A941F7C2"/>
<dbReference type="SUPFAM" id="SSF110997">
    <property type="entry name" value="Sporulation related repeat"/>
    <property type="match status" value="1"/>
</dbReference>
<evidence type="ECO:0000313" key="3">
    <source>
        <dbReference type="EMBL" id="MBR8537952.1"/>
    </source>
</evidence>
<comment type="caution">
    <text evidence="3">The sequence shown here is derived from an EMBL/GenBank/DDBJ whole genome shotgun (WGS) entry which is preliminary data.</text>
</comment>
<reference evidence="3" key="2">
    <citation type="submission" date="2021-04" db="EMBL/GenBank/DDBJ databases">
        <authorList>
            <person name="Zhang T."/>
            <person name="Zhang Y."/>
            <person name="Lu D."/>
            <person name="Zuo D."/>
            <person name="Du Z."/>
        </authorList>
    </citation>
    <scope>NUCLEOTIDE SEQUENCE</scope>
    <source>
        <strain evidence="3">JR1</strain>
    </source>
</reference>
<dbReference type="Pfam" id="PF05036">
    <property type="entry name" value="SPOR"/>
    <property type="match status" value="1"/>
</dbReference>
<organism evidence="3 4">
    <name type="scientific">Carboxylicivirga sediminis</name>
    <dbReference type="NCBI Taxonomy" id="2006564"/>
    <lineage>
        <taxon>Bacteria</taxon>
        <taxon>Pseudomonadati</taxon>
        <taxon>Bacteroidota</taxon>
        <taxon>Bacteroidia</taxon>
        <taxon>Marinilabiliales</taxon>
        <taxon>Marinilabiliaceae</taxon>
        <taxon>Carboxylicivirga</taxon>
    </lineage>
</organism>
<dbReference type="GO" id="GO:0042834">
    <property type="term" value="F:peptidoglycan binding"/>
    <property type="evidence" value="ECO:0007669"/>
    <property type="project" value="InterPro"/>
</dbReference>
<reference evidence="3" key="1">
    <citation type="journal article" date="2018" name="Int. J. Syst. Evol. Microbiol.">
        <title>Carboxylicivirga sediminis sp. nov., isolated from coastal sediment.</title>
        <authorList>
            <person name="Wang F.Q."/>
            <person name="Ren L.H."/>
            <person name="Zou R.J."/>
            <person name="Sun Y.Z."/>
            <person name="Liu X.J."/>
            <person name="Jiang F."/>
            <person name="Liu L.J."/>
        </authorList>
    </citation>
    <scope>NUCLEOTIDE SEQUENCE</scope>
    <source>
        <strain evidence="3">JR1</strain>
    </source>
</reference>
<sequence length="821" mass="93273">MYNLRSLILVFIFIAGLLQMGMAQDRTYSAQEALALFKDGDYAEAEKAYAALLKRNDRDLKHNYYYGICLLQNNNDISQAVKRLKYAALKGVSRDAFYYLGRAYQLSYQFDEAIKQYERFLKYASASDIRNEKAIKYQQECEYGLQQSAKIFSLTVYQRDTIPAEDFLNAYHPANDVGKVMHNEAFFESGLDPKGILYLTERGDEVYFTLTKEEQGEGIYKMEKLLDGWSESLALDGINSEFNERHPFLLIDGSTIFFSSNREGGLGGYDLYKANYDAESKSFSQPVNMGIPFNSPKDDFLFVADEFNSVAWFASNRETNDSTLIVYAIKWDDTVVKNFVEDINHVRSEAALPLSAESYSYGVNGEIKQTDVNAAKQPAFRFMVADTLEYTQMEHFKNTGAKATFAEAMKLQHQKDSLSALMRQKRQAYARTNSDNERAMLVNDILSLEKKVYGLDDAIESSFYQARLIEIEEVKKLVAAGTYSASVQVKKNGAKDKQLQDILIPEEYTFYTDEEFARQLEELEKMYSLLFSAEEIKQLHRADSLYIWGNILNLESSKLLEMANDATDEAESVIAVLRQKDSLEEEGQARANVDKANELKETALKLYHESLDSKYKIYSNKLRETLIANTVDDLSFLEEAQAGSREYYKEAMELIDPIMGYDLNGYEKSGAVKRTAVSIQEQSLITYTKVIRGEDIKPGKEVEKHVPKTYQELQGTDSETKAPAKVVEEAFKKESTKALLYKIQIGVFRNEPNAAAVSKIPPISKVEIPSKGLTKYFAGEYPSYTEAQKDIDQVQISGFPGAFIVVFKDGKQINLTEELKK</sequence>
<dbReference type="InterPro" id="IPR036680">
    <property type="entry name" value="SPOR-like_sf"/>
</dbReference>
<dbReference type="RefSeq" id="WP_212192976.1">
    <property type="nucleotide sequence ID" value="NZ_JAGTAR010000044.1"/>
</dbReference>
<evidence type="ECO:0000259" key="2">
    <source>
        <dbReference type="Pfam" id="PF05036"/>
    </source>
</evidence>
<accession>A0A941F7C2</accession>
<dbReference type="InterPro" id="IPR011659">
    <property type="entry name" value="WD40"/>
</dbReference>
<gene>
    <name evidence="3" type="ORF">KDU71_20455</name>
</gene>
<dbReference type="InterPro" id="IPR011990">
    <property type="entry name" value="TPR-like_helical_dom_sf"/>
</dbReference>
<keyword evidence="4" id="KW-1185">Reference proteome</keyword>
<dbReference type="Proteomes" id="UP000679220">
    <property type="component" value="Unassembled WGS sequence"/>
</dbReference>
<dbReference type="Gene3D" id="1.25.40.10">
    <property type="entry name" value="Tetratricopeptide repeat domain"/>
    <property type="match status" value="1"/>
</dbReference>
<feature type="repeat" description="TPR" evidence="1">
    <location>
        <begin position="94"/>
        <end position="127"/>
    </location>
</feature>
<evidence type="ECO:0000313" key="4">
    <source>
        <dbReference type="Proteomes" id="UP000679220"/>
    </source>
</evidence>
<proteinExistence type="predicted"/>
<dbReference type="InterPro" id="IPR019734">
    <property type="entry name" value="TPR_rpt"/>
</dbReference>
<dbReference type="SUPFAM" id="SSF48452">
    <property type="entry name" value="TPR-like"/>
    <property type="match status" value="1"/>
</dbReference>
<dbReference type="PROSITE" id="PS50005">
    <property type="entry name" value="TPR"/>
    <property type="match status" value="1"/>
</dbReference>
<dbReference type="InterPro" id="IPR007730">
    <property type="entry name" value="SPOR-like_dom"/>
</dbReference>
<feature type="domain" description="SPOR" evidence="2">
    <location>
        <begin position="741"/>
        <end position="805"/>
    </location>
</feature>
<dbReference type="Pfam" id="PF07676">
    <property type="entry name" value="PD40"/>
    <property type="match status" value="1"/>
</dbReference>
<protein>
    <submittedName>
        <fullName evidence="3">PD40 domain-containing protein</fullName>
    </submittedName>
</protein>
<dbReference type="EMBL" id="JAGTAR010000044">
    <property type="protein sequence ID" value="MBR8537952.1"/>
    <property type="molecule type" value="Genomic_DNA"/>
</dbReference>
<keyword evidence="1" id="KW-0802">TPR repeat</keyword>